<dbReference type="SUPFAM" id="SSF51735">
    <property type="entry name" value="NAD(P)-binding Rossmann-fold domains"/>
    <property type="match status" value="1"/>
</dbReference>
<dbReference type="Gene3D" id="3.40.50.720">
    <property type="entry name" value="NAD(P)-binding Rossmann-like Domain"/>
    <property type="match status" value="1"/>
</dbReference>
<dbReference type="PANTHER" id="PTHR42901:SF1">
    <property type="entry name" value="ALCOHOL DEHYDROGENASE"/>
    <property type="match status" value="1"/>
</dbReference>
<dbReference type="PRINTS" id="PR00081">
    <property type="entry name" value="GDHRDH"/>
</dbReference>
<accession>A0A9P4NA38</accession>
<comment type="similarity">
    <text evidence="1">Belongs to the short-chain dehydrogenases/reductases (SDR) family.</text>
</comment>
<dbReference type="PANTHER" id="PTHR42901">
    <property type="entry name" value="ALCOHOL DEHYDROGENASE"/>
    <property type="match status" value="1"/>
</dbReference>
<feature type="region of interest" description="Disordered" evidence="3">
    <location>
        <begin position="1"/>
        <end position="30"/>
    </location>
</feature>
<dbReference type="EMBL" id="ML986582">
    <property type="protein sequence ID" value="KAF2269413.1"/>
    <property type="molecule type" value="Genomic_DNA"/>
</dbReference>
<dbReference type="AlphaFoldDB" id="A0A9P4NA38"/>
<evidence type="ECO:0000256" key="3">
    <source>
        <dbReference type="SAM" id="MobiDB-lite"/>
    </source>
</evidence>
<keyword evidence="2" id="KW-0560">Oxidoreductase</keyword>
<dbReference type="InterPro" id="IPR002347">
    <property type="entry name" value="SDR_fam"/>
</dbReference>
<dbReference type="Proteomes" id="UP000800093">
    <property type="component" value="Unassembled WGS sequence"/>
</dbReference>
<evidence type="ECO:0000313" key="4">
    <source>
        <dbReference type="EMBL" id="KAF2269413.1"/>
    </source>
</evidence>
<comment type="caution">
    <text evidence="4">The sequence shown here is derived from an EMBL/GenBank/DDBJ whole genome shotgun (WGS) entry which is preliminary data.</text>
</comment>
<dbReference type="OrthoDB" id="1933717at2759"/>
<reference evidence="5" key="1">
    <citation type="journal article" date="2020" name="Stud. Mycol.">
        <title>101 Dothideomycetes genomes: A test case for predicting lifestyles and emergence of pathogens.</title>
        <authorList>
            <person name="Haridas S."/>
            <person name="Albert R."/>
            <person name="Binder M."/>
            <person name="Bloem J."/>
            <person name="LaButti K."/>
            <person name="Salamov A."/>
            <person name="Andreopoulos B."/>
            <person name="Baker S."/>
            <person name="Barry K."/>
            <person name="Bills G."/>
            <person name="Bluhm B."/>
            <person name="Cannon C."/>
            <person name="Castanera R."/>
            <person name="Culley D."/>
            <person name="Daum C."/>
            <person name="Ezra D."/>
            <person name="Gonzalez J."/>
            <person name="Henrissat B."/>
            <person name="Kuo A."/>
            <person name="Liang C."/>
            <person name="Lipzen A."/>
            <person name="Lutzoni F."/>
            <person name="Magnuson J."/>
            <person name="Mondo S."/>
            <person name="Nolan M."/>
            <person name="Ohm R."/>
            <person name="Pangilinan J."/>
            <person name="Park H.-J."/>
            <person name="Ramirez L."/>
            <person name="Alfaro M."/>
            <person name="Sun H."/>
            <person name="Tritt A."/>
            <person name="Yoshinaga Y."/>
            <person name="Zwiers L.-H."/>
            <person name="Turgeon B."/>
            <person name="Goodwin S."/>
            <person name="Spatafora J."/>
            <person name="Crous P."/>
            <person name="Grigoriev I."/>
        </authorList>
    </citation>
    <scope>NUCLEOTIDE SEQUENCE [LARGE SCALE GENOMIC DNA]</scope>
    <source>
        <strain evidence="5">CBS 304.66</strain>
    </source>
</reference>
<name>A0A9P4NA38_9PLEO</name>
<dbReference type="InterPro" id="IPR036291">
    <property type="entry name" value="NAD(P)-bd_dom_sf"/>
</dbReference>
<sequence>MEPDHFVKSQQFTPNTHRDLYPSIDPSQPSLSQKDKVIIITGASQGLGATGFVPAFARAGAKAIVLVARSADKLRDVTEKISKEYPAVETLSVPTNIADPTSVASLFEKVKAIYGHADVLVNNAAIFKAVAPVKDVDQQTWWAEQTLNLRGTFMMTQNFLKLLPTPETPAKIVTLTSGVAYEVFPTLSAYGISKLAVFELMTYLALENPNVVAVALHPGIVMTDMTLDTFKPVALDTPELVGGVGAWLAAWEGEDRSFLSGRFVSANWDVDDLVKRKDEILNGNLLKMNIDAKLGAAQFSK</sequence>
<keyword evidence="5" id="KW-1185">Reference proteome</keyword>
<evidence type="ECO:0000256" key="1">
    <source>
        <dbReference type="ARBA" id="ARBA00006484"/>
    </source>
</evidence>
<gene>
    <name evidence="4" type="ORF">CC78DRAFT_574975</name>
</gene>
<organism evidence="4 5">
    <name type="scientific">Lojkania enalia</name>
    <dbReference type="NCBI Taxonomy" id="147567"/>
    <lineage>
        <taxon>Eukaryota</taxon>
        <taxon>Fungi</taxon>
        <taxon>Dikarya</taxon>
        <taxon>Ascomycota</taxon>
        <taxon>Pezizomycotina</taxon>
        <taxon>Dothideomycetes</taxon>
        <taxon>Pleosporomycetidae</taxon>
        <taxon>Pleosporales</taxon>
        <taxon>Pleosporales incertae sedis</taxon>
        <taxon>Lojkania</taxon>
    </lineage>
</organism>
<dbReference type="CDD" id="cd05233">
    <property type="entry name" value="SDR_c"/>
    <property type="match status" value="1"/>
</dbReference>
<protein>
    <submittedName>
        <fullName evidence="4">NAD(P)-binding protein</fullName>
    </submittedName>
</protein>
<evidence type="ECO:0000313" key="5">
    <source>
        <dbReference type="Proteomes" id="UP000800093"/>
    </source>
</evidence>
<proteinExistence type="inferred from homology"/>
<dbReference type="GO" id="GO:0016491">
    <property type="term" value="F:oxidoreductase activity"/>
    <property type="evidence" value="ECO:0007669"/>
    <property type="project" value="UniProtKB-KW"/>
</dbReference>
<evidence type="ECO:0000256" key="2">
    <source>
        <dbReference type="ARBA" id="ARBA00023002"/>
    </source>
</evidence>
<dbReference type="Pfam" id="PF00106">
    <property type="entry name" value="adh_short"/>
    <property type="match status" value="1"/>
</dbReference>